<keyword evidence="3" id="KW-0695">RNA-directed DNA polymerase</keyword>
<dbReference type="InterPro" id="IPR000477">
    <property type="entry name" value="RT_dom"/>
</dbReference>
<proteinExistence type="inferred from homology"/>
<evidence type="ECO:0000313" key="3">
    <source>
        <dbReference type="EMBL" id="AUX35508.1"/>
    </source>
</evidence>
<gene>
    <name evidence="3" type="ORF">SOCE836_077020</name>
</gene>
<dbReference type="Pfam" id="PF08388">
    <property type="entry name" value="GIIM"/>
    <property type="match status" value="1"/>
</dbReference>
<dbReference type="PROSITE" id="PS50878">
    <property type="entry name" value="RT_POL"/>
    <property type="match status" value="1"/>
</dbReference>
<dbReference type="AlphaFoldDB" id="A0A4P2QYW9"/>
<name>A0A4P2QYW9_SORCE</name>
<dbReference type="PANTHER" id="PTHR34047:SF8">
    <property type="entry name" value="PROTEIN YKFC"/>
    <property type="match status" value="1"/>
</dbReference>
<organism evidence="3 4">
    <name type="scientific">Sorangium cellulosum</name>
    <name type="common">Polyangium cellulosum</name>
    <dbReference type="NCBI Taxonomy" id="56"/>
    <lineage>
        <taxon>Bacteria</taxon>
        <taxon>Pseudomonadati</taxon>
        <taxon>Myxococcota</taxon>
        <taxon>Polyangia</taxon>
        <taxon>Polyangiales</taxon>
        <taxon>Polyangiaceae</taxon>
        <taxon>Sorangium</taxon>
    </lineage>
</organism>
<dbReference type="NCBIfam" id="TIGR04416">
    <property type="entry name" value="group_II_RT_mat"/>
    <property type="match status" value="1"/>
</dbReference>
<evidence type="ECO:0000313" key="4">
    <source>
        <dbReference type="Proteomes" id="UP000295497"/>
    </source>
</evidence>
<dbReference type="GO" id="GO:0003964">
    <property type="term" value="F:RNA-directed DNA polymerase activity"/>
    <property type="evidence" value="ECO:0007669"/>
    <property type="project" value="UniProtKB-KW"/>
</dbReference>
<dbReference type="InterPro" id="IPR051083">
    <property type="entry name" value="GrpII_Intron_Splice-Mob/Def"/>
</dbReference>
<accession>A0A4P2QYW9</accession>
<reference evidence="3 4" key="1">
    <citation type="submission" date="2015-09" db="EMBL/GenBank/DDBJ databases">
        <title>Sorangium comparison.</title>
        <authorList>
            <person name="Zaburannyi N."/>
            <person name="Bunk B."/>
            <person name="Overmann J."/>
            <person name="Mueller R."/>
        </authorList>
    </citation>
    <scope>NUCLEOTIDE SEQUENCE [LARGE SCALE GENOMIC DNA]</scope>
    <source>
        <strain evidence="3 4">So ce836</strain>
    </source>
</reference>
<dbReference type="CDD" id="cd01651">
    <property type="entry name" value="RT_G2_intron"/>
    <property type="match status" value="1"/>
</dbReference>
<evidence type="ECO:0000256" key="1">
    <source>
        <dbReference type="ARBA" id="ARBA00034120"/>
    </source>
</evidence>
<dbReference type="PANTHER" id="PTHR34047">
    <property type="entry name" value="NUCLEAR INTRON MATURASE 1, MITOCHONDRIAL-RELATED"/>
    <property type="match status" value="1"/>
</dbReference>
<dbReference type="InterPro" id="IPR030931">
    <property type="entry name" value="Group_II_RT_mat"/>
</dbReference>
<dbReference type="SUPFAM" id="SSF56672">
    <property type="entry name" value="DNA/RNA polymerases"/>
    <property type="match status" value="1"/>
</dbReference>
<feature type="domain" description="Reverse transcriptase" evidence="2">
    <location>
        <begin position="90"/>
        <end position="341"/>
    </location>
</feature>
<keyword evidence="3" id="KW-0808">Transferase</keyword>
<protein>
    <submittedName>
        <fullName evidence="3">RNA-directed DNA polymerase</fullName>
    </submittedName>
</protein>
<dbReference type="Pfam" id="PF00078">
    <property type="entry name" value="RVT_1"/>
    <property type="match status" value="1"/>
</dbReference>
<comment type="similarity">
    <text evidence="1">Belongs to the bacterial reverse transcriptase family.</text>
</comment>
<evidence type="ECO:0000259" key="2">
    <source>
        <dbReference type="PROSITE" id="PS50878"/>
    </source>
</evidence>
<dbReference type="Proteomes" id="UP000295497">
    <property type="component" value="Chromosome"/>
</dbReference>
<dbReference type="EMBL" id="CP012672">
    <property type="protein sequence ID" value="AUX35508.1"/>
    <property type="molecule type" value="Genomic_DNA"/>
</dbReference>
<dbReference type="InterPro" id="IPR043502">
    <property type="entry name" value="DNA/RNA_pol_sf"/>
</dbReference>
<keyword evidence="3" id="KW-0548">Nucleotidyltransferase</keyword>
<dbReference type="InterPro" id="IPR013597">
    <property type="entry name" value="Mat_intron_G2"/>
</dbReference>
<dbReference type="RefSeq" id="WP_129578516.1">
    <property type="nucleotide sequence ID" value="NZ_CP012672.1"/>
</dbReference>
<sequence>MTLNSDTPWPNVLDARRRVLDIQRKLHRWSKADPEKRFDDLFNLVCDRATLVVAWDRVRSNRGSKTAGTDGTTRWHIENRTGVQPFLEDLRASLKGRTYRPLPVRERGIPKKGGKVRYLGIPTVRDRVVQMALKLVLEPIFETAFYPSSYGYRPGRRAQDAIAEIVSFINPRASYDYVVEGDIKACFDNVHHGVLMTLVRQRIVDRRVLTLIKAFLGAGMMKESGRLAATLTGTPQGGIASPLLANIYLSVLDRHFARAWKLQTRYIGCATYYRRKGHATYRLVRYADDFVILVRGSREQAEAIRDEAARILRDELKMDLSPEKTLVTHVDEGFDFLGHRVRRVPWKGKLVGWTYPSKKSLEAIKHKVRSLTTRSTTYLPLKEVLHALNPVLRGWATYFRYDASKRTLAYVDYFAWWRVFRWLRKKHPKRTWKYLKGRYCGGGWTLQEGRLELFRPSRVRVERYRYRGARILLPWMDLDELGDVGRFANSAYDDPTSLGALQEDLAVT</sequence>